<evidence type="ECO:0000259" key="1">
    <source>
        <dbReference type="PROSITE" id="PS50943"/>
    </source>
</evidence>
<dbReference type="InterPro" id="IPR003593">
    <property type="entry name" value="AAA+_ATPase"/>
</dbReference>
<dbReference type="InterPro" id="IPR027417">
    <property type="entry name" value="P-loop_NTPase"/>
</dbReference>
<evidence type="ECO:0000313" key="3">
    <source>
        <dbReference type="Proteomes" id="UP000056905"/>
    </source>
</evidence>
<dbReference type="GO" id="GO:0003677">
    <property type="term" value="F:DNA binding"/>
    <property type="evidence" value="ECO:0007669"/>
    <property type="project" value="InterPro"/>
</dbReference>
<dbReference type="OrthoDB" id="8456465at2"/>
<dbReference type="PROSITE" id="PS50943">
    <property type="entry name" value="HTH_CROC1"/>
    <property type="match status" value="1"/>
</dbReference>
<dbReference type="InterPro" id="IPR001387">
    <property type="entry name" value="Cro/C1-type_HTH"/>
</dbReference>
<dbReference type="Gene3D" id="1.10.1180.10">
    <property type="entry name" value="B transposition protein, C-terminal domain"/>
    <property type="match status" value="1"/>
</dbReference>
<dbReference type="EMBL" id="CP013002">
    <property type="protein sequence ID" value="ALL14292.1"/>
    <property type="molecule type" value="Genomic_DNA"/>
</dbReference>
<dbReference type="SMART" id="SM00382">
    <property type="entry name" value="AAA"/>
    <property type="match status" value="1"/>
</dbReference>
<dbReference type="RefSeq" id="WP_062148632.1">
    <property type="nucleotide sequence ID" value="NZ_CP013002.1"/>
</dbReference>
<gene>
    <name evidence="2" type="ORF">AQ619_13580</name>
</gene>
<feature type="domain" description="HTH cro/C1-type" evidence="1">
    <location>
        <begin position="22"/>
        <end position="55"/>
    </location>
</feature>
<dbReference type="Proteomes" id="UP000056905">
    <property type="component" value="Chromosome"/>
</dbReference>
<sequence>MNLNPAKTEFDSFEHAEIRRQIEQIKLQEGLSQAEIGRQAEVPQSTLSSYLKGSYGGDNNVPAAALFKWLSGRQRIAAQGLRLPAAPSFQPLYTSDKILALFDMAREMGRLVMITGAPGVSKTATARQYCATAQSRAWLATMDPSTSGVPTMLLEILSAMGEGENRGTPQVLAKRVVDKAAEAKGLIIVDEAQLLSDKAIEQLRAINDTTRRRGMPIGIALIGNDELSSKISGNGTRRAFAQVSSRVAQRRVILKPDPRDVSAYAQAWADANGEVLTKRELDFLQAIAARPGGLRNVEMTFEGALLVSLNSDRPLNVEHLQGAFAQLSGLNLAA</sequence>
<dbReference type="InterPro" id="IPR010982">
    <property type="entry name" value="Lambda_DNA-bd_dom_sf"/>
</dbReference>
<proteinExistence type="predicted"/>
<dbReference type="AlphaFoldDB" id="A0A0P0P1H9"/>
<accession>A0A0P0P1H9</accession>
<dbReference type="Gene3D" id="3.40.50.300">
    <property type="entry name" value="P-loop containing nucleotide triphosphate hydrolases"/>
    <property type="match status" value="1"/>
</dbReference>
<keyword evidence="3" id="KW-1185">Reference proteome</keyword>
<dbReference type="Gene3D" id="1.10.260.40">
    <property type="entry name" value="lambda repressor-like DNA-binding domains"/>
    <property type="match status" value="1"/>
</dbReference>
<name>A0A0P0P1H9_9CAUL</name>
<dbReference type="SUPFAM" id="SSF52540">
    <property type="entry name" value="P-loop containing nucleoside triphosphate hydrolases"/>
    <property type="match status" value="1"/>
</dbReference>
<dbReference type="KEGG" id="chq:AQ619_13580"/>
<dbReference type="STRING" id="69395.AQ619_13580"/>
<organism evidence="2 3">
    <name type="scientific">Caulobacter henricii</name>
    <dbReference type="NCBI Taxonomy" id="69395"/>
    <lineage>
        <taxon>Bacteria</taxon>
        <taxon>Pseudomonadati</taxon>
        <taxon>Pseudomonadota</taxon>
        <taxon>Alphaproteobacteria</taxon>
        <taxon>Caulobacterales</taxon>
        <taxon>Caulobacteraceae</taxon>
        <taxon>Caulobacter</taxon>
    </lineage>
</organism>
<dbReference type="InterPro" id="IPR052026">
    <property type="entry name" value="ExeA_AAA_ATPase_DNA-bind"/>
</dbReference>
<dbReference type="Pfam" id="PF09077">
    <property type="entry name" value="Phage-MuB_C"/>
    <property type="match status" value="1"/>
</dbReference>
<dbReference type="Pfam" id="PF13401">
    <property type="entry name" value="AAA_22"/>
    <property type="match status" value="1"/>
</dbReference>
<dbReference type="PANTHER" id="PTHR35894">
    <property type="entry name" value="GENERAL SECRETION PATHWAY PROTEIN A-RELATED"/>
    <property type="match status" value="1"/>
</dbReference>
<reference evidence="2 3" key="1">
    <citation type="submission" date="2015-10" db="EMBL/GenBank/DDBJ databases">
        <title>Conservation of the essential genome among Caulobacter and Brevundimonas species.</title>
        <authorList>
            <person name="Scott D."/>
            <person name="Ely B."/>
        </authorList>
    </citation>
    <scope>NUCLEOTIDE SEQUENCE [LARGE SCALE GENOMIC DNA]</scope>
    <source>
        <strain evidence="2 3">CB4</strain>
    </source>
</reference>
<dbReference type="InterPro" id="IPR036733">
    <property type="entry name" value="B_transposit_C_sf"/>
</dbReference>
<dbReference type="GO" id="GO:0016887">
    <property type="term" value="F:ATP hydrolysis activity"/>
    <property type="evidence" value="ECO:0007669"/>
    <property type="project" value="InterPro"/>
</dbReference>
<protein>
    <recommendedName>
        <fullName evidence="1">HTH cro/C1-type domain-containing protein</fullName>
    </recommendedName>
</protein>
<dbReference type="InterPro" id="IPR049945">
    <property type="entry name" value="AAA_22"/>
</dbReference>
<dbReference type="GO" id="GO:0006313">
    <property type="term" value="P:DNA transposition"/>
    <property type="evidence" value="ECO:0007669"/>
    <property type="project" value="InterPro"/>
</dbReference>
<evidence type="ECO:0000313" key="2">
    <source>
        <dbReference type="EMBL" id="ALL14292.1"/>
    </source>
</evidence>
<dbReference type="PANTHER" id="PTHR35894:SF5">
    <property type="entry name" value="MU-LIKE PROPHAGE FLUMU DNA TRANSPOSITION PROTEIN B"/>
    <property type="match status" value="1"/>
</dbReference>
<dbReference type="InterPro" id="IPR009084">
    <property type="entry name" value="B_transpositn_C"/>
</dbReference>